<keyword evidence="2" id="KW-1185">Reference proteome</keyword>
<name>A0ABX1HFG2_9BACT</name>
<evidence type="ECO:0000313" key="2">
    <source>
        <dbReference type="Proteomes" id="UP000717634"/>
    </source>
</evidence>
<protein>
    <submittedName>
        <fullName evidence="1">Uncharacterized protein</fullName>
    </submittedName>
</protein>
<proteinExistence type="predicted"/>
<accession>A0ABX1HFG2</accession>
<dbReference type="EMBL" id="JAAVTK010000003">
    <property type="protein sequence ID" value="NKI88959.1"/>
    <property type="molecule type" value="Genomic_DNA"/>
</dbReference>
<gene>
    <name evidence="1" type="ORF">HBN54_001552</name>
</gene>
<organism evidence="1 2">
    <name type="scientific">Hymenobacter artigasi</name>
    <dbReference type="NCBI Taxonomy" id="2719616"/>
    <lineage>
        <taxon>Bacteria</taxon>
        <taxon>Pseudomonadati</taxon>
        <taxon>Bacteroidota</taxon>
        <taxon>Cytophagia</taxon>
        <taxon>Cytophagales</taxon>
        <taxon>Hymenobacteraceae</taxon>
        <taxon>Hymenobacter</taxon>
    </lineage>
</organism>
<evidence type="ECO:0000313" key="1">
    <source>
        <dbReference type="EMBL" id="NKI88959.1"/>
    </source>
</evidence>
<comment type="caution">
    <text evidence="1">The sequence shown here is derived from an EMBL/GenBank/DDBJ whole genome shotgun (WGS) entry which is preliminary data.</text>
</comment>
<dbReference type="Proteomes" id="UP000717634">
    <property type="component" value="Unassembled WGS sequence"/>
</dbReference>
<reference evidence="1 2" key="1">
    <citation type="submission" date="2020-03" db="EMBL/GenBank/DDBJ databases">
        <title>Genomic Encyclopedia of Type Strains, Phase IV (KMG-V): Genome sequencing to study the core and pangenomes of soil and plant-associated prokaryotes.</title>
        <authorList>
            <person name="Whitman W."/>
        </authorList>
    </citation>
    <scope>NUCLEOTIDE SEQUENCE [LARGE SCALE GENOMIC DNA]</scope>
    <source>
        <strain evidence="1 2">1B</strain>
    </source>
</reference>
<sequence length="66" mass="7290">MKQSSFWNVSIESISSTYTRPNLSFLPLKNNSSARNGVLARVAFATVLVAANPITFAHRNDFTQTT</sequence>